<dbReference type="PROSITE" id="PS50011">
    <property type="entry name" value="PROTEIN_KINASE_DOM"/>
    <property type="match status" value="1"/>
</dbReference>
<dbReference type="Proteomes" id="UP001558713">
    <property type="component" value="Unassembled WGS sequence"/>
</dbReference>
<keyword evidence="2" id="KW-0067">ATP-binding</keyword>
<keyword evidence="5" id="KW-1185">Reference proteome</keyword>
<dbReference type="AlphaFoldDB" id="A0ABD0ZKA9"/>
<comment type="caution">
    <text evidence="4">The sequence shown here is derived from an EMBL/GenBank/DDBJ whole genome shotgun (WGS) entry which is preliminary data.</text>
</comment>
<evidence type="ECO:0000256" key="1">
    <source>
        <dbReference type="ARBA" id="ARBA00022741"/>
    </source>
</evidence>
<accession>A0ABD0ZKA9</accession>
<dbReference type="PANTHER" id="PTHR27007">
    <property type="match status" value="1"/>
</dbReference>
<keyword evidence="4" id="KW-0808">Transferase</keyword>
<dbReference type="InterPro" id="IPR008271">
    <property type="entry name" value="Ser/Thr_kinase_AS"/>
</dbReference>
<proteinExistence type="predicted"/>
<dbReference type="Pfam" id="PF00069">
    <property type="entry name" value="Pkinase"/>
    <property type="match status" value="1"/>
</dbReference>
<dbReference type="EMBL" id="JBANAX010000737">
    <property type="protein sequence ID" value="KAL1195057.1"/>
    <property type="molecule type" value="Genomic_DNA"/>
</dbReference>
<keyword evidence="4" id="KW-0418">Kinase</keyword>
<dbReference type="GO" id="GO:0005524">
    <property type="term" value="F:ATP binding"/>
    <property type="evidence" value="ECO:0007669"/>
    <property type="project" value="UniProtKB-KW"/>
</dbReference>
<gene>
    <name evidence="4" type="ORF">V5N11_031149</name>
</gene>
<reference evidence="4 5" key="1">
    <citation type="submission" date="2024-04" db="EMBL/GenBank/DDBJ databases">
        <title>Genome assembly C_amara_ONT_v2.</title>
        <authorList>
            <person name="Yant L."/>
            <person name="Moore C."/>
            <person name="Slenker M."/>
        </authorList>
    </citation>
    <scope>NUCLEOTIDE SEQUENCE [LARGE SCALE GENOMIC DNA]</scope>
    <source>
        <tissue evidence="4">Leaf</tissue>
    </source>
</reference>
<dbReference type="GO" id="GO:0016301">
    <property type="term" value="F:kinase activity"/>
    <property type="evidence" value="ECO:0007669"/>
    <property type="project" value="UniProtKB-KW"/>
</dbReference>
<evidence type="ECO:0000313" key="4">
    <source>
        <dbReference type="EMBL" id="KAL1195057.1"/>
    </source>
</evidence>
<dbReference type="InterPro" id="IPR011009">
    <property type="entry name" value="Kinase-like_dom_sf"/>
</dbReference>
<dbReference type="InterPro" id="IPR000719">
    <property type="entry name" value="Prot_kinase_dom"/>
</dbReference>
<evidence type="ECO:0000259" key="3">
    <source>
        <dbReference type="PROSITE" id="PS50011"/>
    </source>
</evidence>
<dbReference type="InterPro" id="IPR050528">
    <property type="entry name" value="L-type_Lectin-RKs"/>
</dbReference>
<evidence type="ECO:0000313" key="5">
    <source>
        <dbReference type="Proteomes" id="UP001558713"/>
    </source>
</evidence>
<dbReference type="PROSITE" id="PS00108">
    <property type="entry name" value="PROTEIN_KINASE_ST"/>
    <property type="match status" value="1"/>
</dbReference>
<dbReference type="SUPFAM" id="SSF56112">
    <property type="entry name" value="Protein kinase-like (PK-like)"/>
    <property type="match status" value="1"/>
</dbReference>
<sequence>MHYLHEGWGQVVLHRDIKACNVLLDANLNAKLGDFGLARFHDRGMALEVTRVVGTLGYIAPELMIVGLATTLSDIYAFGVFVLEVICGRKPVEPNIPHEQKILVDWVSSCMNIGAF</sequence>
<keyword evidence="4" id="KW-0675">Receptor</keyword>
<evidence type="ECO:0000256" key="2">
    <source>
        <dbReference type="ARBA" id="ARBA00022840"/>
    </source>
</evidence>
<organism evidence="4 5">
    <name type="scientific">Cardamine amara subsp. amara</name>
    <dbReference type="NCBI Taxonomy" id="228776"/>
    <lineage>
        <taxon>Eukaryota</taxon>
        <taxon>Viridiplantae</taxon>
        <taxon>Streptophyta</taxon>
        <taxon>Embryophyta</taxon>
        <taxon>Tracheophyta</taxon>
        <taxon>Spermatophyta</taxon>
        <taxon>Magnoliopsida</taxon>
        <taxon>eudicotyledons</taxon>
        <taxon>Gunneridae</taxon>
        <taxon>Pentapetalae</taxon>
        <taxon>rosids</taxon>
        <taxon>malvids</taxon>
        <taxon>Brassicales</taxon>
        <taxon>Brassicaceae</taxon>
        <taxon>Cardamineae</taxon>
        <taxon>Cardamine</taxon>
    </lineage>
</organism>
<feature type="domain" description="Protein kinase" evidence="3">
    <location>
        <begin position="1"/>
        <end position="116"/>
    </location>
</feature>
<keyword evidence="1" id="KW-0547">Nucleotide-binding</keyword>
<dbReference type="Gene3D" id="1.10.510.10">
    <property type="entry name" value="Transferase(Phosphotransferase) domain 1"/>
    <property type="match status" value="1"/>
</dbReference>
<name>A0ABD0ZKA9_CARAN</name>
<protein>
    <submittedName>
        <fullName evidence="4">L-type lectin-domain containing receptor kinase II.1</fullName>
    </submittedName>
</protein>